<proteinExistence type="predicted"/>
<feature type="compositionally biased region" description="Basic residues" evidence="1">
    <location>
        <begin position="86"/>
        <end position="100"/>
    </location>
</feature>
<dbReference type="PIR" id="A56663">
    <property type="entry name" value="A56663"/>
</dbReference>
<name>Q90098_9PICO</name>
<feature type="non-terminal residue" evidence="2">
    <location>
        <position position="299"/>
    </location>
</feature>
<evidence type="ECO:0000256" key="1">
    <source>
        <dbReference type="SAM" id="MobiDB-lite"/>
    </source>
</evidence>
<accession>Q90098</accession>
<feature type="region of interest" description="Disordered" evidence="1">
    <location>
        <begin position="69"/>
        <end position="104"/>
    </location>
</feature>
<dbReference type="EMBL" id="S37121">
    <property type="protein sequence ID" value="AAB22224.2"/>
    <property type="molecule type" value="Genomic_DNA"/>
</dbReference>
<gene>
    <name evidence="2" type="primary">VPI</name>
</gene>
<protein>
    <submittedName>
        <fullName evidence="2">VPI</fullName>
    </submittedName>
</protein>
<reference evidence="2" key="1">
    <citation type="journal article" date="1992" name="Indian J. Biochem. Biophys.">
        <title>Nucleotide sequence of the cDNA and the derived amino acid sequence for the major antigenic protein of foot and mouth disease virus, type Asia 1 63/72.</title>
        <authorList>
            <person name="Suryanarayana V.V."/>
            <person name="Rao B.U."/>
            <person name="Padayatty J.D."/>
        </authorList>
    </citation>
    <scope>NUCLEOTIDE SEQUENCE</scope>
</reference>
<organism evidence="2">
    <name type="scientific">Foot-and-mouth disease virus</name>
    <dbReference type="NCBI Taxonomy" id="12110"/>
    <lineage>
        <taxon>Viruses</taxon>
        <taxon>Riboviria</taxon>
        <taxon>Orthornavirae</taxon>
        <taxon>Pisuviricota</taxon>
        <taxon>Pisoniviricetes</taxon>
        <taxon>Picornavirales</taxon>
        <taxon>Picornaviridae</taxon>
        <taxon>Caphthovirinae</taxon>
        <taxon>Aphthovirus</taxon>
        <taxon>Aphthovirus vesiculae</taxon>
    </lineage>
</organism>
<sequence>MTNCCRGGGLDPGFKRHVLVQRVAVFIAGDADILRLHHDAGHCHCRYGCTRYALDLVMRQFAGRQQRAARRSRRCRETPAGSARACRARRRSSPRHHSGPCHRASAPWSIAVCPVFSMKMATRVSPSCAATRPRSIAKGPNAGQDIAAILRVADHRLIDEDLEEEIVDIDALPIGFPDDRDLAGQRIGAAHAIDLARVGRSHGSQQGGVARGAVGGQVFRKEIAALGRAAAHPHDEGAGRDVRHISGPFPAGAGAYCRCRGPALRRPGGRAWLPRRPRACAFSSTAAASARGTMHTPPL</sequence>
<evidence type="ECO:0000313" key="2">
    <source>
        <dbReference type="EMBL" id="AAB22224.2"/>
    </source>
</evidence>